<evidence type="ECO:0000256" key="1">
    <source>
        <dbReference type="ARBA" id="ARBA00007698"/>
    </source>
</evidence>
<dbReference type="EMBL" id="MGGW01000017">
    <property type="protein sequence ID" value="OGM54208.1"/>
    <property type="molecule type" value="Genomic_DNA"/>
</dbReference>
<evidence type="ECO:0000256" key="3">
    <source>
        <dbReference type="ARBA" id="ARBA00022884"/>
    </source>
</evidence>
<evidence type="ECO:0000256" key="8">
    <source>
        <dbReference type="RuleBase" id="RU000560"/>
    </source>
</evidence>
<gene>
    <name evidence="7" type="primary">rplT</name>
    <name evidence="9" type="ORF">A3E44_00820</name>
</gene>
<dbReference type="Gene3D" id="1.10.1900.20">
    <property type="entry name" value="Ribosomal protein L20"/>
    <property type="match status" value="1"/>
</dbReference>
<proteinExistence type="inferred from homology"/>
<dbReference type="Proteomes" id="UP000178603">
    <property type="component" value="Unassembled WGS sequence"/>
</dbReference>
<dbReference type="PANTHER" id="PTHR10986">
    <property type="entry name" value="39S RIBOSOMAL PROTEIN L20"/>
    <property type="match status" value="1"/>
</dbReference>
<accession>A0A1F8ASG2</accession>
<organism evidence="9 10">
    <name type="scientific">Candidatus Woesebacteria bacterium RIFCSPHIGHO2_12_FULL_41_24</name>
    <dbReference type="NCBI Taxonomy" id="1802510"/>
    <lineage>
        <taxon>Bacteria</taxon>
        <taxon>Candidatus Woeseibacteriota</taxon>
    </lineage>
</organism>
<dbReference type="GO" id="GO:0006412">
    <property type="term" value="P:translation"/>
    <property type="evidence" value="ECO:0007669"/>
    <property type="project" value="InterPro"/>
</dbReference>
<dbReference type="PRINTS" id="PR00062">
    <property type="entry name" value="RIBOSOMALL20"/>
</dbReference>
<evidence type="ECO:0000256" key="5">
    <source>
        <dbReference type="ARBA" id="ARBA00023274"/>
    </source>
</evidence>
<evidence type="ECO:0000313" key="9">
    <source>
        <dbReference type="EMBL" id="OGM54208.1"/>
    </source>
</evidence>
<evidence type="ECO:0000256" key="4">
    <source>
        <dbReference type="ARBA" id="ARBA00022980"/>
    </source>
</evidence>
<name>A0A1F8ASG2_9BACT</name>
<dbReference type="InterPro" id="IPR049946">
    <property type="entry name" value="RIBOSOMAL_L20_CS"/>
</dbReference>
<keyword evidence="4 7" id="KW-0689">Ribosomal protein</keyword>
<sequence length="111" mass="12995">MTRVKSVERKHKKIRKLAKGFKQARRRRFGAAKEAVLHAGQYAYIGRRLRKRDLRKLWIQRLNAAVREQGTSYSKFVNGLKKSHIELDRKILAHIAVTDPDTFKEIVSKVK</sequence>
<dbReference type="SUPFAM" id="SSF74731">
    <property type="entry name" value="Ribosomal protein L20"/>
    <property type="match status" value="1"/>
</dbReference>
<comment type="function">
    <text evidence="7 8">Binds directly to 23S ribosomal RNA and is necessary for the in vitro assembly process of the 50S ribosomal subunit. It is not involved in the protein synthesizing functions of that subunit.</text>
</comment>
<dbReference type="Gene3D" id="6.10.160.10">
    <property type="match status" value="1"/>
</dbReference>
<evidence type="ECO:0000256" key="2">
    <source>
        <dbReference type="ARBA" id="ARBA00022730"/>
    </source>
</evidence>
<dbReference type="GO" id="GO:0005840">
    <property type="term" value="C:ribosome"/>
    <property type="evidence" value="ECO:0007669"/>
    <property type="project" value="UniProtKB-KW"/>
</dbReference>
<evidence type="ECO:0000313" key="10">
    <source>
        <dbReference type="Proteomes" id="UP000178603"/>
    </source>
</evidence>
<dbReference type="HAMAP" id="MF_00382">
    <property type="entry name" value="Ribosomal_bL20"/>
    <property type="match status" value="1"/>
</dbReference>
<keyword evidence="5 7" id="KW-0687">Ribonucleoprotein</keyword>
<dbReference type="InterPro" id="IPR035566">
    <property type="entry name" value="Ribosomal_protein_bL20_C"/>
</dbReference>
<keyword evidence="3 7" id="KW-0694">RNA-binding</keyword>
<dbReference type="CDD" id="cd07026">
    <property type="entry name" value="Ribosomal_L20"/>
    <property type="match status" value="1"/>
</dbReference>
<dbReference type="GO" id="GO:0000027">
    <property type="term" value="P:ribosomal large subunit assembly"/>
    <property type="evidence" value="ECO:0007669"/>
    <property type="project" value="UniProtKB-UniRule"/>
</dbReference>
<evidence type="ECO:0000256" key="6">
    <source>
        <dbReference type="ARBA" id="ARBA00035172"/>
    </source>
</evidence>
<dbReference type="GO" id="GO:0019843">
    <property type="term" value="F:rRNA binding"/>
    <property type="evidence" value="ECO:0007669"/>
    <property type="project" value="UniProtKB-UniRule"/>
</dbReference>
<dbReference type="Pfam" id="PF00453">
    <property type="entry name" value="Ribosomal_L20"/>
    <property type="match status" value="1"/>
</dbReference>
<comment type="similarity">
    <text evidence="1 7 8">Belongs to the bacterial ribosomal protein bL20 family.</text>
</comment>
<evidence type="ECO:0000256" key="7">
    <source>
        <dbReference type="HAMAP-Rule" id="MF_00382"/>
    </source>
</evidence>
<dbReference type="PROSITE" id="PS00937">
    <property type="entry name" value="RIBOSOMAL_L20"/>
    <property type="match status" value="1"/>
</dbReference>
<comment type="caution">
    <text evidence="9">The sequence shown here is derived from an EMBL/GenBank/DDBJ whole genome shotgun (WGS) entry which is preliminary data.</text>
</comment>
<protein>
    <recommendedName>
        <fullName evidence="6 7">Large ribosomal subunit protein bL20</fullName>
    </recommendedName>
</protein>
<dbReference type="GO" id="GO:1990904">
    <property type="term" value="C:ribonucleoprotein complex"/>
    <property type="evidence" value="ECO:0007669"/>
    <property type="project" value="UniProtKB-KW"/>
</dbReference>
<dbReference type="FunFam" id="1.10.1900.20:FF:000001">
    <property type="entry name" value="50S ribosomal protein L20"/>
    <property type="match status" value="1"/>
</dbReference>
<reference evidence="9 10" key="1">
    <citation type="journal article" date="2016" name="Nat. Commun.">
        <title>Thousands of microbial genomes shed light on interconnected biogeochemical processes in an aquifer system.</title>
        <authorList>
            <person name="Anantharaman K."/>
            <person name="Brown C.T."/>
            <person name="Hug L.A."/>
            <person name="Sharon I."/>
            <person name="Castelle C.J."/>
            <person name="Probst A.J."/>
            <person name="Thomas B.C."/>
            <person name="Singh A."/>
            <person name="Wilkins M.J."/>
            <person name="Karaoz U."/>
            <person name="Brodie E.L."/>
            <person name="Williams K.H."/>
            <person name="Hubbard S.S."/>
            <person name="Banfield J.F."/>
        </authorList>
    </citation>
    <scope>NUCLEOTIDE SEQUENCE [LARGE SCALE GENOMIC DNA]</scope>
</reference>
<keyword evidence="2 7" id="KW-0699">rRNA-binding</keyword>
<dbReference type="NCBIfam" id="TIGR01032">
    <property type="entry name" value="rplT_bact"/>
    <property type="match status" value="1"/>
</dbReference>
<dbReference type="InterPro" id="IPR005813">
    <property type="entry name" value="Ribosomal_bL20"/>
</dbReference>
<dbReference type="AlphaFoldDB" id="A0A1F8ASG2"/>
<dbReference type="GO" id="GO:0003735">
    <property type="term" value="F:structural constituent of ribosome"/>
    <property type="evidence" value="ECO:0007669"/>
    <property type="project" value="InterPro"/>
</dbReference>